<dbReference type="AlphaFoldDB" id="A0A074RDV8"/>
<organism evidence="1 2">
    <name type="scientific">Rhizoctonia solani 123E</name>
    <dbReference type="NCBI Taxonomy" id="1423351"/>
    <lineage>
        <taxon>Eukaryota</taxon>
        <taxon>Fungi</taxon>
        <taxon>Dikarya</taxon>
        <taxon>Basidiomycota</taxon>
        <taxon>Agaricomycotina</taxon>
        <taxon>Agaricomycetes</taxon>
        <taxon>Cantharellales</taxon>
        <taxon>Ceratobasidiaceae</taxon>
        <taxon>Rhizoctonia</taxon>
    </lineage>
</organism>
<accession>A0A074RDV8</accession>
<dbReference type="HOGENOM" id="CLU_2185436_0_0_1"/>
<reference evidence="1 2" key="1">
    <citation type="submission" date="2013-12" db="EMBL/GenBank/DDBJ databases">
        <authorList>
            <person name="Cubeta M."/>
            <person name="Pakala S."/>
            <person name="Fedorova N."/>
            <person name="Thomas E."/>
            <person name="Dean R."/>
            <person name="Jabaji S."/>
            <person name="Neate S."/>
            <person name="Toda T."/>
            <person name="Tavantzis S."/>
            <person name="Vilgalys R."/>
            <person name="Bharathan N."/>
            <person name="Pakala S."/>
            <person name="Losada L.S."/>
            <person name="Zafar N."/>
            <person name="Nierman W."/>
        </authorList>
    </citation>
    <scope>NUCLEOTIDE SEQUENCE [LARGE SCALE GENOMIC DNA]</scope>
    <source>
        <strain evidence="1 2">123E</strain>
    </source>
</reference>
<comment type="caution">
    <text evidence="1">The sequence shown here is derived from an EMBL/GenBank/DDBJ whole genome shotgun (WGS) entry which is preliminary data.</text>
</comment>
<evidence type="ECO:0000313" key="1">
    <source>
        <dbReference type="EMBL" id="KEP45311.1"/>
    </source>
</evidence>
<proteinExistence type="predicted"/>
<keyword evidence="2" id="KW-1185">Reference proteome</keyword>
<sequence>MPSSSPLILTMERIIMTGNVTFLMPATSLPFRGMSLLSTTRSRSSGTQITTQPRTLITSGSHITTITFCTSILVFPRSDLALGKHIRSIDNTSINCVLGTSTTTISRTF</sequence>
<evidence type="ECO:0000313" key="2">
    <source>
        <dbReference type="Proteomes" id="UP000027456"/>
    </source>
</evidence>
<dbReference type="Proteomes" id="UP000027456">
    <property type="component" value="Unassembled WGS sequence"/>
</dbReference>
<gene>
    <name evidence="1" type="ORF">V565_289190</name>
</gene>
<name>A0A074RDV8_9AGAM</name>
<dbReference type="EMBL" id="AZST01001963">
    <property type="protein sequence ID" value="KEP45311.1"/>
    <property type="molecule type" value="Genomic_DNA"/>
</dbReference>
<protein>
    <submittedName>
        <fullName evidence="1">Uncharacterized protein</fullName>
    </submittedName>
</protein>